<dbReference type="AlphaFoldDB" id="A0A0F9HSE4"/>
<dbReference type="InterPro" id="IPR008979">
    <property type="entry name" value="Galactose-bd-like_sf"/>
</dbReference>
<accession>A0A0F9HSE4</accession>
<feature type="domain" description="Glycosyl hydrolase family 98 putative carbohydrate-binding module" evidence="1">
    <location>
        <begin position="547"/>
        <end position="649"/>
    </location>
</feature>
<dbReference type="Pfam" id="PF08305">
    <property type="entry name" value="NPCBM"/>
    <property type="match status" value="1"/>
</dbReference>
<organism evidence="2">
    <name type="scientific">marine sediment metagenome</name>
    <dbReference type="NCBI Taxonomy" id="412755"/>
    <lineage>
        <taxon>unclassified sequences</taxon>
        <taxon>metagenomes</taxon>
        <taxon>ecological metagenomes</taxon>
    </lineage>
</organism>
<feature type="non-terminal residue" evidence="2">
    <location>
        <position position="1"/>
    </location>
</feature>
<dbReference type="InterPro" id="IPR038637">
    <property type="entry name" value="NPCBM_sf"/>
</dbReference>
<evidence type="ECO:0000259" key="1">
    <source>
        <dbReference type="Pfam" id="PF08305"/>
    </source>
</evidence>
<dbReference type="SUPFAM" id="SSF49785">
    <property type="entry name" value="Galactose-binding domain-like"/>
    <property type="match status" value="1"/>
</dbReference>
<reference evidence="2" key="1">
    <citation type="journal article" date="2015" name="Nature">
        <title>Complex archaea that bridge the gap between prokaryotes and eukaryotes.</title>
        <authorList>
            <person name="Spang A."/>
            <person name="Saw J.H."/>
            <person name="Jorgensen S.L."/>
            <person name="Zaremba-Niedzwiedzka K."/>
            <person name="Martijn J."/>
            <person name="Lind A.E."/>
            <person name="van Eijk R."/>
            <person name="Schleper C."/>
            <person name="Guy L."/>
            <person name="Ettema T.J."/>
        </authorList>
    </citation>
    <scope>NUCLEOTIDE SEQUENCE</scope>
</reference>
<sequence length="671" mass="74883">GSAVLRHMAEKGLAQSVYWGHGGDHESDPALMGLFWELFPNNYWAASGHTYHGGAGGGGHSRNVVRYFADVYGAASPVESKMGWKGAYIGGGPSVVVGTQYAASSIGKAQRLVRNETYLYVHIPRDELRGAANPIRWRGIPSVSLHRGYCGLGHLGFDSYHHNYLDGYTGSDWAFPGRPHHMLTWPGPNGAEPSARYEALLEGIQEGEARIFLEQTVDRGLLSERMSARIKEVLLDYLNHYCVWPQLRADSIYDYIHPWQDDSRKLFRTAAEVAKIVGIDVDQINLRAKVAALGRSDRTLGIRNWTGKPRAWTARTDAPWLKLEETGGKLLGFKKLPYRLDGKGLKPGQTVTGSIYVKDVTTGREQTFTVIADVIDPIELRADHTNFNIRCGKSETRQFRLVSNAAIDLQWKLATGRPWLKIAPSAGTIQAGKDMFITLTASPPDKTAATHDNGLVFSGAKGLVQKAVESSTFVIPLLREKPERKMPYGRIIKIEDMGERWKFFGTCLKGTRIETGVVKEIGKAHTAGLTNPTEGPPCARKEFLPIIGNERFSRAMWVYPHHESVFNLEGSRIRAFSAYVGVSNDARRRMIRNQHRKVNFEIWVDGKVVTQSGLMKTSSAARYLTVENLEGAKELKLITRLDSNKDDNTFLSCWSDCNFYATVENKKRDKE</sequence>
<dbReference type="EMBL" id="LAZR01021658">
    <property type="protein sequence ID" value="KKL84595.1"/>
    <property type="molecule type" value="Genomic_DNA"/>
</dbReference>
<dbReference type="InterPro" id="IPR013222">
    <property type="entry name" value="Glyco_hyd_98_carb-bd"/>
</dbReference>
<gene>
    <name evidence="2" type="ORF">LCGC14_1963170</name>
</gene>
<proteinExistence type="predicted"/>
<dbReference type="Gene3D" id="2.60.120.1060">
    <property type="entry name" value="NPCBM/NEW2 domain"/>
    <property type="match status" value="1"/>
</dbReference>
<comment type="caution">
    <text evidence="2">The sequence shown here is derived from an EMBL/GenBank/DDBJ whole genome shotgun (WGS) entry which is preliminary data.</text>
</comment>
<protein>
    <recommendedName>
        <fullName evidence="1">Glycosyl hydrolase family 98 putative carbohydrate-binding module domain-containing protein</fullName>
    </recommendedName>
</protein>
<evidence type="ECO:0000313" key="2">
    <source>
        <dbReference type="EMBL" id="KKL84595.1"/>
    </source>
</evidence>
<name>A0A0F9HSE4_9ZZZZ</name>